<dbReference type="InterPro" id="IPR050832">
    <property type="entry name" value="Bact_Acetyltransf"/>
</dbReference>
<accession>A0ABU7JTL4</accession>
<organism evidence="4 5">
    <name type="scientific">Rhodococcus chondri</name>
    <dbReference type="NCBI Taxonomy" id="3065941"/>
    <lineage>
        <taxon>Bacteria</taxon>
        <taxon>Bacillati</taxon>
        <taxon>Actinomycetota</taxon>
        <taxon>Actinomycetes</taxon>
        <taxon>Mycobacteriales</taxon>
        <taxon>Nocardiaceae</taxon>
        <taxon>Rhodococcus</taxon>
    </lineage>
</organism>
<dbReference type="Pfam" id="PF00583">
    <property type="entry name" value="Acetyltransf_1"/>
    <property type="match status" value="1"/>
</dbReference>
<feature type="domain" description="N-acetyltransferase" evidence="3">
    <location>
        <begin position="18"/>
        <end position="185"/>
    </location>
</feature>
<dbReference type="EC" id="2.3.1.-" evidence="4"/>
<dbReference type="PANTHER" id="PTHR43877">
    <property type="entry name" value="AMINOALKYLPHOSPHONATE N-ACETYLTRANSFERASE-RELATED-RELATED"/>
    <property type="match status" value="1"/>
</dbReference>
<dbReference type="PROSITE" id="PS51186">
    <property type="entry name" value="GNAT"/>
    <property type="match status" value="1"/>
</dbReference>
<dbReference type="EMBL" id="JAUZMZ010000071">
    <property type="protein sequence ID" value="MEE2033175.1"/>
    <property type="molecule type" value="Genomic_DNA"/>
</dbReference>
<dbReference type="RefSeq" id="WP_330152590.1">
    <property type="nucleotide sequence ID" value="NZ_JAUZMZ010000071.1"/>
</dbReference>
<keyword evidence="5" id="KW-1185">Reference proteome</keyword>
<gene>
    <name evidence="4" type="ORF">Q8814_13805</name>
</gene>
<evidence type="ECO:0000259" key="3">
    <source>
        <dbReference type="PROSITE" id="PS51186"/>
    </source>
</evidence>
<dbReference type="CDD" id="cd04301">
    <property type="entry name" value="NAT_SF"/>
    <property type="match status" value="1"/>
</dbReference>
<dbReference type="PANTHER" id="PTHR43877:SF2">
    <property type="entry name" value="AMINOALKYLPHOSPHONATE N-ACETYLTRANSFERASE-RELATED"/>
    <property type="match status" value="1"/>
</dbReference>
<name>A0ABU7JTL4_9NOCA</name>
<evidence type="ECO:0000313" key="5">
    <source>
        <dbReference type="Proteomes" id="UP001331936"/>
    </source>
</evidence>
<sequence>MNEAHDQAVQVSTGTTIERFRISTMGSGDGLDTVAVAELVNTVYAVAEDGMWADGCTRTNPSEIAEMALSGQLVGAWQGDHLVGCIRVVCPAEGAGENTAEFGMLAAAPQFRGLGVGRELVRFVEEQCAAAGCETMQLEVIRPRDTPLSSKDFLARWYTQLGYRLAATGPVGTPHPELVESLVVPCEVDTYRKVLRPEREK</sequence>
<dbReference type="InterPro" id="IPR000182">
    <property type="entry name" value="GNAT_dom"/>
</dbReference>
<keyword evidence="1 4" id="KW-0808">Transferase</keyword>
<proteinExistence type="predicted"/>
<keyword evidence="2 4" id="KW-0012">Acyltransferase</keyword>
<dbReference type="Proteomes" id="UP001331936">
    <property type="component" value="Unassembled WGS sequence"/>
</dbReference>
<reference evidence="4 5" key="1">
    <citation type="submission" date="2023-08" db="EMBL/GenBank/DDBJ databases">
        <authorList>
            <person name="Girao M."/>
            <person name="Carvalho M.F."/>
        </authorList>
    </citation>
    <scope>NUCLEOTIDE SEQUENCE [LARGE SCALE GENOMIC DNA]</scope>
    <source>
        <strain evidence="4 5">CC-R104</strain>
    </source>
</reference>
<protein>
    <submittedName>
        <fullName evidence="4">GNAT family N-acetyltransferase</fullName>
        <ecNumber evidence="4">2.3.1.-</ecNumber>
    </submittedName>
</protein>
<dbReference type="SUPFAM" id="SSF55729">
    <property type="entry name" value="Acyl-CoA N-acyltransferases (Nat)"/>
    <property type="match status" value="1"/>
</dbReference>
<evidence type="ECO:0000256" key="2">
    <source>
        <dbReference type="ARBA" id="ARBA00023315"/>
    </source>
</evidence>
<dbReference type="GO" id="GO:0016746">
    <property type="term" value="F:acyltransferase activity"/>
    <property type="evidence" value="ECO:0007669"/>
    <property type="project" value="UniProtKB-KW"/>
</dbReference>
<evidence type="ECO:0000256" key="1">
    <source>
        <dbReference type="ARBA" id="ARBA00022679"/>
    </source>
</evidence>
<evidence type="ECO:0000313" key="4">
    <source>
        <dbReference type="EMBL" id="MEE2033175.1"/>
    </source>
</evidence>
<dbReference type="InterPro" id="IPR016181">
    <property type="entry name" value="Acyl_CoA_acyltransferase"/>
</dbReference>
<comment type="caution">
    <text evidence="4">The sequence shown here is derived from an EMBL/GenBank/DDBJ whole genome shotgun (WGS) entry which is preliminary data.</text>
</comment>
<dbReference type="Gene3D" id="3.40.630.30">
    <property type="match status" value="1"/>
</dbReference>